<dbReference type="InterPro" id="IPR007016">
    <property type="entry name" value="O-antigen_ligase-rel_domated"/>
</dbReference>
<feature type="domain" description="O-antigen ligase-related" evidence="6">
    <location>
        <begin position="222"/>
        <end position="378"/>
    </location>
</feature>
<dbReference type="PANTHER" id="PTHR37422">
    <property type="entry name" value="TEICHURONIC ACID BIOSYNTHESIS PROTEIN TUAE"/>
    <property type="match status" value="1"/>
</dbReference>
<dbReference type="GO" id="GO:0016020">
    <property type="term" value="C:membrane"/>
    <property type="evidence" value="ECO:0007669"/>
    <property type="project" value="UniProtKB-SubCell"/>
</dbReference>
<proteinExistence type="predicted"/>
<feature type="transmembrane region" description="Helical" evidence="5">
    <location>
        <begin position="38"/>
        <end position="57"/>
    </location>
</feature>
<dbReference type="Pfam" id="PF04932">
    <property type="entry name" value="Wzy_C"/>
    <property type="match status" value="1"/>
</dbReference>
<feature type="transmembrane region" description="Helical" evidence="5">
    <location>
        <begin position="266"/>
        <end position="285"/>
    </location>
</feature>
<feature type="transmembrane region" description="Helical" evidence="5">
    <location>
        <begin position="69"/>
        <end position="87"/>
    </location>
</feature>
<keyword evidence="3 5" id="KW-1133">Transmembrane helix</keyword>
<dbReference type="PANTHER" id="PTHR37422:SF13">
    <property type="entry name" value="LIPOPOLYSACCHARIDE BIOSYNTHESIS PROTEIN PA4999-RELATED"/>
    <property type="match status" value="1"/>
</dbReference>
<feature type="transmembrane region" description="Helical" evidence="5">
    <location>
        <begin position="99"/>
        <end position="117"/>
    </location>
</feature>
<feature type="transmembrane region" description="Helical" evidence="5">
    <location>
        <begin position="237"/>
        <end position="254"/>
    </location>
</feature>
<evidence type="ECO:0000256" key="5">
    <source>
        <dbReference type="SAM" id="Phobius"/>
    </source>
</evidence>
<name>A0A1V4HW11_NITVU</name>
<gene>
    <name evidence="7" type="ORF">B2M20_12805</name>
</gene>
<keyword evidence="4 5" id="KW-0472">Membrane</keyword>
<feature type="transmembrane region" description="Helical" evidence="5">
    <location>
        <begin position="212"/>
        <end position="231"/>
    </location>
</feature>
<feature type="transmembrane region" description="Helical" evidence="5">
    <location>
        <begin position="403"/>
        <end position="420"/>
    </location>
</feature>
<evidence type="ECO:0000256" key="3">
    <source>
        <dbReference type="ARBA" id="ARBA00022989"/>
    </source>
</evidence>
<feature type="transmembrane region" description="Helical" evidence="5">
    <location>
        <begin position="426"/>
        <end position="446"/>
    </location>
</feature>
<evidence type="ECO:0000256" key="2">
    <source>
        <dbReference type="ARBA" id="ARBA00022692"/>
    </source>
</evidence>
<comment type="caution">
    <text evidence="7">The sequence shown here is derived from an EMBL/GenBank/DDBJ whole genome shotgun (WGS) entry which is preliminary data.</text>
</comment>
<evidence type="ECO:0000313" key="8">
    <source>
        <dbReference type="Proteomes" id="UP000189940"/>
    </source>
</evidence>
<comment type="subcellular location">
    <subcellularLocation>
        <location evidence="1">Membrane</location>
        <topology evidence="1">Multi-pass membrane protein</topology>
    </subcellularLocation>
</comment>
<keyword evidence="2 5" id="KW-0812">Transmembrane</keyword>
<evidence type="ECO:0000256" key="4">
    <source>
        <dbReference type="ARBA" id="ARBA00023136"/>
    </source>
</evidence>
<reference evidence="7 8" key="1">
    <citation type="submission" date="2017-02" db="EMBL/GenBank/DDBJ databases">
        <title>Genome sequence of the nitrite-oxidizing bacterium Nitrobacter vulgaris strain Ab1.</title>
        <authorList>
            <person name="Mellbye B.L."/>
            <person name="Davis E.W."/>
            <person name="Spieck E."/>
            <person name="Chang J.H."/>
            <person name="Bottomley P.J."/>
            <person name="Sayavedra-Soto L.A."/>
        </authorList>
    </citation>
    <scope>NUCLEOTIDE SEQUENCE [LARGE SCALE GENOMIC DNA]</scope>
    <source>
        <strain evidence="7 8">Ab1</strain>
    </source>
</reference>
<dbReference type="AlphaFoldDB" id="A0A1V4HW11"/>
<protein>
    <recommendedName>
        <fullName evidence="6">O-antigen ligase-related domain-containing protein</fullName>
    </recommendedName>
</protein>
<dbReference type="STRING" id="29421.B2M20_12805"/>
<evidence type="ECO:0000313" key="7">
    <source>
        <dbReference type="EMBL" id="OPH82069.1"/>
    </source>
</evidence>
<organism evidence="7 8">
    <name type="scientific">Nitrobacter vulgaris</name>
    <dbReference type="NCBI Taxonomy" id="29421"/>
    <lineage>
        <taxon>Bacteria</taxon>
        <taxon>Pseudomonadati</taxon>
        <taxon>Pseudomonadota</taxon>
        <taxon>Alphaproteobacteria</taxon>
        <taxon>Hyphomicrobiales</taxon>
        <taxon>Nitrobacteraceae</taxon>
        <taxon>Nitrobacter</taxon>
    </lineage>
</organism>
<feature type="transmembrane region" description="Helical" evidence="5">
    <location>
        <begin position="181"/>
        <end position="200"/>
    </location>
</feature>
<accession>A0A1V4HW11</accession>
<feature type="transmembrane region" description="Helical" evidence="5">
    <location>
        <begin position="368"/>
        <end position="391"/>
    </location>
</feature>
<dbReference type="EMBL" id="MWPQ01000049">
    <property type="protein sequence ID" value="OPH82069.1"/>
    <property type="molecule type" value="Genomic_DNA"/>
</dbReference>
<feature type="transmembrane region" description="Helical" evidence="5">
    <location>
        <begin position="129"/>
        <end position="146"/>
    </location>
</feature>
<evidence type="ECO:0000259" key="6">
    <source>
        <dbReference type="Pfam" id="PF04932"/>
    </source>
</evidence>
<evidence type="ECO:0000256" key="1">
    <source>
        <dbReference type="ARBA" id="ARBA00004141"/>
    </source>
</evidence>
<keyword evidence="8" id="KW-1185">Reference proteome</keyword>
<dbReference type="Proteomes" id="UP000189940">
    <property type="component" value="Unassembled WGS sequence"/>
</dbReference>
<sequence>MSDSVPSLSDDSANSGSIHEAYLTIACIPAIAITSFNATSVCEILLGALAVAALFLLTRRRVSFAHGPLALGFVWIGFVVASAIYATSAGLPGHHLGSLGKHLPIALGPLLAIPLSAACDRLRLHRDTLVTLFLGGLVIGGLLILARNGPFDITAPKMYQVEKFLDAFNRQGSIGRLNRNYAALTCGLSLLGTVALFCHIISAERPRSCKLVIGLVLLAMIFVALEVALIVLPSRTAFIATTAALLVFLASFARTRISRGYKTGQLAWAAVGLVVVMAAVTMYYLPSVAGRMMTIAASDKSGSAIAGFLLGGSSVSERLELDLLGINLIAQRPWFGWGPDVSQLIGIFAVNPSIKPLTQFHNGYIQDIVSFGILGGLLNLTLIAVILVRAIRTNVVDAGSRRLSAAYFSIGLAMVTYLLIANLTESILFVKPAAVVCTFFIMLVCMTSRNAVLDPRG</sequence>
<dbReference type="InterPro" id="IPR051533">
    <property type="entry name" value="WaaL-like"/>
</dbReference>